<keyword evidence="3" id="KW-1185">Reference proteome</keyword>
<proteinExistence type="predicted"/>
<organism evidence="2 3">
    <name type="scientific">Goodea atripinnis</name>
    <dbReference type="NCBI Taxonomy" id="208336"/>
    <lineage>
        <taxon>Eukaryota</taxon>
        <taxon>Metazoa</taxon>
        <taxon>Chordata</taxon>
        <taxon>Craniata</taxon>
        <taxon>Vertebrata</taxon>
        <taxon>Euteleostomi</taxon>
        <taxon>Actinopterygii</taxon>
        <taxon>Neopterygii</taxon>
        <taxon>Teleostei</taxon>
        <taxon>Neoteleostei</taxon>
        <taxon>Acanthomorphata</taxon>
        <taxon>Ovalentaria</taxon>
        <taxon>Atherinomorphae</taxon>
        <taxon>Cyprinodontiformes</taxon>
        <taxon>Goodeidae</taxon>
        <taxon>Goodea</taxon>
    </lineage>
</organism>
<gene>
    <name evidence="2" type="ORF">GOODEAATRI_018810</name>
</gene>
<feature type="compositionally biased region" description="Polar residues" evidence="1">
    <location>
        <begin position="87"/>
        <end position="101"/>
    </location>
</feature>
<dbReference type="EMBL" id="JAHRIO010081588">
    <property type="protein sequence ID" value="MEQ2185500.1"/>
    <property type="molecule type" value="Genomic_DNA"/>
</dbReference>
<sequence length="176" mass="19185">MRDEADRMGAISSHGVWFCSGSSSSSMSQVRVTNFFGQKKKGIQGKQPSGGVRGSSVCEDYAFCSSAVHEEFVRVINEAAGLINDGESVSTKPSKDLSSPRTPKRSSTDAGLDLGAAVFLAKKKRKAGGIREAKAKTSRTARKKLVLHDETPQVSCLRLINVFVWVFLDRISLFRR</sequence>
<accession>A0ABV0PPS3</accession>
<evidence type="ECO:0000313" key="2">
    <source>
        <dbReference type="EMBL" id="MEQ2185500.1"/>
    </source>
</evidence>
<protein>
    <submittedName>
        <fullName evidence="2">Uncharacterized protein</fullName>
    </submittedName>
</protein>
<feature type="region of interest" description="Disordered" evidence="1">
    <location>
        <begin position="85"/>
        <end position="109"/>
    </location>
</feature>
<name>A0ABV0PPS3_9TELE</name>
<dbReference type="Proteomes" id="UP001476798">
    <property type="component" value="Unassembled WGS sequence"/>
</dbReference>
<evidence type="ECO:0000313" key="3">
    <source>
        <dbReference type="Proteomes" id="UP001476798"/>
    </source>
</evidence>
<reference evidence="2 3" key="1">
    <citation type="submission" date="2021-06" db="EMBL/GenBank/DDBJ databases">
        <authorList>
            <person name="Palmer J.M."/>
        </authorList>
    </citation>
    <scope>NUCLEOTIDE SEQUENCE [LARGE SCALE GENOMIC DNA]</scope>
    <source>
        <strain evidence="2 3">GA_2019</strain>
        <tissue evidence="2">Muscle</tissue>
    </source>
</reference>
<evidence type="ECO:0000256" key="1">
    <source>
        <dbReference type="SAM" id="MobiDB-lite"/>
    </source>
</evidence>
<comment type="caution">
    <text evidence="2">The sequence shown here is derived from an EMBL/GenBank/DDBJ whole genome shotgun (WGS) entry which is preliminary data.</text>
</comment>